<dbReference type="EMBL" id="JBEPAZ010000019">
    <property type="protein sequence ID" value="MER6430432.1"/>
    <property type="molecule type" value="Genomic_DNA"/>
</dbReference>
<evidence type="ECO:0000256" key="1">
    <source>
        <dbReference type="SAM" id="MobiDB-lite"/>
    </source>
</evidence>
<feature type="compositionally biased region" description="Low complexity" evidence="1">
    <location>
        <begin position="842"/>
        <end position="862"/>
    </location>
</feature>
<proteinExistence type="predicted"/>
<keyword evidence="4" id="KW-1185">Reference proteome</keyword>
<evidence type="ECO:0000259" key="2">
    <source>
        <dbReference type="Pfam" id="PF12770"/>
    </source>
</evidence>
<sequence length="1259" mass="134432">MSDNLRTAVDRVLVRCEAAWTPAVERHLAGAGEDPESWLPAAAGLLRASWSEGGRDCAVAAVAVMEYALDVGERQDPRRPRWTLHLWLSERTLARRFEDHRLSDDVHHHLAAQTQGRPADDPVAVAASYLEEPPPRHFAPPRPSLPHAVRLAEGLPADDLVRPCLLARLAQAAFIRLESRDTSTSADAGRWADAAFTGITTDHLEAGLVSCTAVHAALVRFRDRPSDTRCVQLALRAGRSALRAVEHARRHGTRRVDDEAASAHLQFSLALTASLPLHPDGEVVDEAIAQLEAFRACAPPDDHGVYAGNMPGLLGARAFFTGSDADLRRSDELWAALERDLPADHALRPHIAQKRAACAEMGKMLKWLPVKGAGLLKFAGPMLGPLLTGVQLPPIQMFAPPGRPGVRSPGPGPQDFAPLTGVPRSASADAGPDRTGAGGFVWPPGPPADPGPAEPTSAADLDGLPPDVAAVRGALLGEGVTDPRRLPLAVDQVKAVLAGPLPDGRRGFVAALLVHVLAAQYTFSEDPDDLERAVRCGDEQLGLLPPASPRYAELLCAVEMHRHALGTLHQDEATIVRACDALAWAVGRMPEMSASWLGCAIPYAHALATASCLRRDVAGTQEALRLVELAGRSLEALPGRPEYSPELAALREQLRPALATVAELVRRAHDDVTGYRYGDDEPVSWNPAAERALPPRARFENARGALGEAVERRDWGLATDAAEAALEALPLVVSQALHRDDRQAVLRAALLGRRYPVPVGPRRTAELPDRLAGTSLARTACAVALAAGRTEQAAALLEQGRAVLMGQDLQARSDVSDLAAVHPSAAREFTALARRMRETETPGAPAAGQPPAHDAAHGPGEAARIRDQHAVADEWQRLLARIRGLDGFAHFLLPPSAEQMRSEAGEGPIVLINIDRLRSDALVVTTGGIALVPLDVTEGRLAHTARQFLTAVSVGAGEPRPRRKEAAATVFDILEWLWDTIAEPVLRTAGLTRPVPDGTPRAAVPRLWWSASGPLAHLPLHAAGHHRADALGDGRSVLDRVASSYTPSIRALRHARQAPKAGRGAGPYLAVRRPTGADGQEGASVAEVAAMARTLGAVRTVQGADATVGRVLGELSSAATVHFACHGLSDAEDPSRSHLELADGRLGVRDVAREHLPHAQLAVLLACHTTRTDRLPDEAIHLTSAFQTAGYPQVVGALWEATDLVSVRLTERLYRAVRTYGGGLDVTGTGRAVHEIVRELRKRHAGSPRVWAPYVHTGR</sequence>
<name>A0ABV1UA71_9ACTN</name>
<feature type="region of interest" description="Disordered" evidence="1">
    <location>
        <begin position="400"/>
        <end position="461"/>
    </location>
</feature>
<dbReference type="RefSeq" id="WP_352064197.1">
    <property type="nucleotide sequence ID" value="NZ_JBEPAZ010000019.1"/>
</dbReference>
<feature type="domain" description="CHAT" evidence="2">
    <location>
        <begin position="973"/>
        <end position="1258"/>
    </location>
</feature>
<evidence type="ECO:0000313" key="3">
    <source>
        <dbReference type="EMBL" id="MER6430432.1"/>
    </source>
</evidence>
<feature type="region of interest" description="Disordered" evidence="1">
    <location>
        <begin position="837"/>
        <end position="863"/>
    </location>
</feature>
<comment type="caution">
    <text evidence="3">The sequence shown here is derived from an EMBL/GenBank/DDBJ whole genome shotgun (WGS) entry which is preliminary data.</text>
</comment>
<organism evidence="3 4">
    <name type="scientific">Streptomyces sp. 900105245</name>
    <dbReference type="NCBI Taxonomy" id="3154379"/>
    <lineage>
        <taxon>Bacteria</taxon>
        <taxon>Bacillati</taxon>
        <taxon>Actinomycetota</taxon>
        <taxon>Actinomycetes</taxon>
        <taxon>Kitasatosporales</taxon>
        <taxon>Streptomycetaceae</taxon>
        <taxon>Streptomyces</taxon>
    </lineage>
</organism>
<evidence type="ECO:0000313" key="4">
    <source>
        <dbReference type="Proteomes" id="UP001470023"/>
    </source>
</evidence>
<dbReference type="Proteomes" id="UP001470023">
    <property type="component" value="Unassembled WGS sequence"/>
</dbReference>
<dbReference type="InterPro" id="IPR024983">
    <property type="entry name" value="CHAT_dom"/>
</dbReference>
<feature type="compositionally biased region" description="Pro residues" evidence="1">
    <location>
        <begin position="443"/>
        <end position="453"/>
    </location>
</feature>
<dbReference type="Pfam" id="PF12770">
    <property type="entry name" value="CHAT"/>
    <property type="match status" value="1"/>
</dbReference>
<reference evidence="3 4" key="1">
    <citation type="submission" date="2024-06" db="EMBL/GenBank/DDBJ databases">
        <title>The Natural Products Discovery Center: Release of the First 8490 Sequenced Strains for Exploring Actinobacteria Biosynthetic Diversity.</title>
        <authorList>
            <person name="Kalkreuter E."/>
            <person name="Kautsar S.A."/>
            <person name="Yang D."/>
            <person name="Bader C.D."/>
            <person name="Teijaro C.N."/>
            <person name="Fluegel L."/>
            <person name="Davis C.M."/>
            <person name="Simpson J.R."/>
            <person name="Lauterbach L."/>
            <person name="Steele A.D."/>
            <person name="Gui C."/>
            <person name="Meng S."/>
            <person name="Li G."/>
            <person name="Viehrig K."/>
            <person name="Ye F."/>
            <person name="Su P."/>
            <person name="Kiefer A.F."/>
            <person name="Nichols A."/>
            <person name="Cepeda A.J."/>
            <person name="Yan W."/>
            <person name="Fan B."/>
            <person name="Jiang Y."/>
            <person name="Adhikari A."/>
            <person name="Zheng C.-J."/>
            <person name="Schuster L."/>
            <person name="Cowan T.M."/>
            <person name="Smanski M.J."/>
            <person name="Chevrette M.G."/>
            <person name="De Carvalho L.P.S."/>
            <person name="Shen B."/>
        </authorList>
    </citation>
    <scope>NUCLEOTIDE SEQUENCE [LARGE SCALE GENOMIC DNA]</scope>
    <source>
        <strain evidence="3 4">NPDC001166</strain>
    </source>
</reference>
<protein>
    <submittedName>
        <fullName evidence="3">CHAT domain-containing protein</fullName>
    </submittedName>
</protein>
<accession>A0ABV1UA71</accession>
<gene>
    <name evidence="3" type="ORF">ABT272_22215</name>
</gene>